<dbReference type="eggNOG" id="COG0828">
    <property type="taxonomic scope" value="Bacteria"/>
</dbReference>
<dbReference type="SMR" id="A0A0V8M4Y8"/>
<evidence type="ECO:0000313" key="14">
    <source>
        <dbReference type="EMBL" id="WRO07980.1"/>
    </source>
</evidence>
<evidence type="ECO:0000313" key="20">
    <source>
        <dbReference type="Proteomes" id="UP000249146"/>
    </source>
</evidence>
<dbReference type="HAMAP" id="MF_00358">
    <property type="entry name" value="Ribosomal_bS21"/>
    <property type="match status" value="1"/>
</dbReference>
<dbReference type="Proteomes" id="UP000076394">
    <property type="component" value="Chromosome"/>
</dbReference>
<accession>A0A0V8M4Y8</accession>
<evidence type="ECO:0000313" key="8">
    <source>
        <dbReference type="EMBL" id="AMU86125.1"/>
    </source>
</evidence>
<dbReference type="AlphaFoldDB" id="A0A0V8M4Y8"/>
<dbReference type="OMA" id="HRHFETN"/>
<dbReference type="PRINTS" id="PR00976">
    <property type="entry name" value="RIBOSOMALS21"/>
</dbReference>
<evidence type="ECO:0000256" key="7">
    <source>
        <dbReference type="SAM" id="MobiDB-lite"/>
    </source>
</evidence>
<dbReference type="InterPro" id="IPR038380">
    <property type="entry name" value="Ribosomal_bS21_sf"/>
</dbReference>
<dbReference type="EMBL" id="QGLC01000009">
    <property type="protein sequence ID" value="RAL69380.1"/>
    <property type="molecule type" value="Genomic_DNA"/>
</dbReference>
<dbReference type="EMBL" id="CP141531">
    <property type="protein sequence ID" value="WRO07980.1"/>
    <property type="molecule type" value="Genomic_DNA"/>
</dbReference>
<dbReference type="Pfam" id="PF01165">
    <property type="entry name" value="Ribosomal_S21"/>
    <property type="match status" value="1"/>
</dbReference>
<evidence type="ECO:0000313" key="9">
    <source>
        <dbReference type="EMBL" id="BAZ96872.1"/>
    </source>
</evidence>
<evidence type="ECO:0000313" key="19">
    <source>
        <dbReference type="Proteomes" id="UP000248786"/>
    </source>
</evidence>
<reference evidence="11 18" key="3">
    <citation type="journal article" date="2017" name="FEMS Microbiol. Ecol.">
        <title>Reconstructed genomes of novel Dehalococcoides mccartyi strains from 1,2,3,4-tetrachlorodibenzo-p-dioxin-dechlorinating enrichment cultures reveal divergent reductive dehalogenase gene profiles.</title>
        <authorList>
            <person name="Dam H.T."/>
            <person name="Vollmers J."/>
            <person name="Kaster A.K."/>
            <person name="Haggblom M.M."/>
        </authorList>
    </citation>
    <scope>NUCLEOTIDE SEQUENCE [LARGE SCALE GENOMIC DNA]</scope>
    <source>
        <strain evidence="11 18">H1-3-2.001</strain>
    </source>
</reference>
<evidence type="ECO:0000313" key="15">
    <source>
        <dbReference type="Proteomes" id="UP000053577"/>
    </source>
</evidence>
<dbReference type="Proteomes" id="UP000053577">
    <property type="component" value="Unassembled WGS sequence"/>
</dbReference>
<evidence type="ECO:0000256" key="4">
    <source>
        <dbReference type="ARBA" id="ARBA00035135"/>
    </source>
</evidence>
<dbReference type="OrthoDB" id="9799244at2"/>
<reference evidence="9 17" key="4">
    <citation type="journal article" date="2017" name="Sci. Rep.">
        <title>Isolation and genomic characterization of a Dehalococcoides strain suggests genomic rearrangement during culture.</title>
        <authorList>
            <person name="Yohda M."/>
            <person name="Ikegami K."/>
            <person name="Aita Y."/>
            <person name="Kitajima M."/>
            <person name="Takechi A."/>
            <person name="Iwamoto M."/>
            <person name="Fukuda T."/>
            <person name="Tamura N."/>
            <person name="Shibasaki J."/>
            <person name="Koike S."/>
            <person name="Komatsu D."/>
            <person name="Miyagi S."/>
            <person name="Nishimura M."/>
            <person name="Uchino Y."/>
            <person name="Shiroma A."/>
            <person name="Shimoji M."/>
            <person name="Tamotsu H."/>
            <person name="Ashimine N."/>
            <person name="Shinzato M."/>
            <person name="Ohki S."/>
            <person name="Nakano K."/>
            <person name="Teruya K."/>
            <person name="Satou K."/>
            <person name="Hirano T."/>
            <person name="Yagi O."/>
        </authorList>
    </citation>
    <scope>NUCLEOTIDE SEQUENCE [LARGE SCALE GENOMIC DNA]</scope>
    <source>
        <strain evidence="9 17">UCH-ATV1</strain>
    </source>
</reference>
<dbReference type="EMBL" id="CP011127">
    <property type="protein sequence ID" value="AMU86125.1"/>
    <property type="molecule type" value="Genomic_DNA"/>
</dbReference>
<evidence type="ECO:0000313" key="11">
    <source>
        <dbReference type="EMBL" id="PKH47039.1"/>
    </source>
</evidence>
<reference evidence="19 20" key="5">
    <citation type="submission" date="2018-05" db="EMBL/GenBank/DDBJ databases">
        <title>Draft genome sequences of Dehalococcoides mccartyi strains RC and KS.</title>
        <authorList>
            <person name="Higgins S.A."/>
            <person name="Padilla-Crespo E."/>
            <person name="Loeffler F.E."/>
        </authorList>
    </citation>
    <scope>NUCLEOTIDE SEQUENCE [LARGE SCALE GENOMIC DNA]</scope>
    <source>
        <strain evidence="13 19">KS</strain>
        <strain evidence="12 20">RC</strain>
    </source>
</reference>
<dbReference type="EMBL" id="JGYD01000010">
    <property type="protein sequence ID" value="KSV18831.1"/>
    <property type="molecule type" value="Genomic_DNA"/>
</dbReference>
<evidence type="ECO:0000256" key="6">
    <source>
        <dbReference type="RuleBase" id="RU000667"/>
    </source>
</evidence>
<dbReference type="Proteomes" id="UP000233649">
    <property type="component" value="Unassembled WGS sequence"/>
</dbReference>
<reference evidence="8 16" key="2">
    <citation type="submission" date="2015-03" db="EMBL/GenBank/DDBJ databases">
        <title>Genomic characterization of Dehalococcoides mccartyi strain 11a5, an unusal plasmid-containing chloroethene dechlorinator.</title>
        <authorList>
            <person name="Zhao S."/>
            <person name="Ding C."/>
            <person name="He J."/>
        </authorList>
    </citation>
    <scope>NUCLEOTIDE SEQUENCE [LARGE SCALE GENOMIC DNA]</scope>
    <source>
        <strain evidence="8 16">11a5</strain>
    </source>
</reference>
<keyword evidence="3 5" id="KW-0687">Ribonucleoprotein</keyword>
<dbReference type="Proteomes" id="UP001327986">
    <property type="component" value="Chromosome"/>
</dbReference>
<organism evidence="10 15">
    <name type="scientific">Dehalococcoides mccartyi</name>
    <dbReference type="NCBI Taxonomy" id="61435"/>
    <lineage>
        <taxon>Bacteria</taxon>
        <taxon>Bacillati</taxon>
        <taxon>Chloroflexota</taxon>
        <taxon>Dehalococcoidia</taxon>
        <taxon>Dehalococcoidales</taxon>
        <taxon>Dehalococcoidaceae</taxon>
        <taxon>Dehalococcoides</taxon>
    </lineage>
</organism>
<evidence type="ECO:0000313" key="16">
    <source>
        <dbReference type="Proteomes" id="UP000076394"/>
    </source>
</evidence>
<keyword evidence="2 5" id="KW-0689">Ribosomal protein</keyword>
<evidence type="ECO:0000313" key="10">
    <source>
        <dbReference type="EMBL" id="KSV18831.1"/>
    </source>
</evidence>
<evidence type="ECO:0000256" key="5">
    <source>
        <dbReference type="HAMAP-Rule" id="MF_00358"/>
    </source>
</evidence>
<name>A0A0V8M4Y8_9CHLR</name>
<sequence>MADVRPENNESFESMLKRFNRKVQQDGILSEARRRTRFERPPTRRKRKDAAKRRLAIKAARKAT</sequence>
<dbReference type="PATRIC" id="fig|61435.13.peg.328"/>
<dbReference type="GO" id="GO:0005840">
    <property type="term" value="C:ribosome"/>
    <property type="evidence" value="ECO:0007669"/>
    <property type="project" value="UniProtKB-KW"/>
</dbReference>
<dbReference type="Proteomes" id="UP000218257">
    <property type="component" value="Chromosome"/>
</dbReference>
<dbReference type="Proteomes" id="UP000248786">
    <property type="component" value="Unassembled WGS sequence"/>
</dbReference>
<dbReference type="EMBL" id="PHFD01000148">
    <property type="protein sequence ID" value="PKH47039.1"/>
    <property type="molecule type" value="Genomic_DNA"/>
</dbReference>
<evidence type="ECO:0000256" key="2">
    <source>
        <dbReference type="ARBA" id="ARBA00022980"/>
    </source>
</evidence>
<dbReference type="InterPro" id="IPR001911">
    <property type="entry name" value="Ribosomal_bS21"/>
</dbReference>
<dbReference type="Proteomes" id="UP000249146">
    <property type="component" value="Unassembled WGS sequence"/>
</dbReference>
<dbReference type="GO" id="GO:0003735">
    <property type="term" value="F:structural constituent of ribosome"/>
    <property type="evidence" value="ECO:0007669"/>
    <property type="project" value="InterPro"/>
</dbReference>
<comment type="similarity">
    <text evidence="1 5 6">Belongs to the bacterial ribosomal protein bS21 family.</text>
</comment>
<reference evidence="10 15" key="1">
    <citation type="journal article" date="2015" name="Sci. Rep.">
        <title>A comparative genomics and reductive dehalogenase gene transcription study of two chloroethene-respiring bacteria, Dehalococcoides mccartyi strains MB and 11a.</title>
        <authorList>
            <person name="Low A."/>
            <person name="Shen Z."/>
            <person name="Cheng D."/>
            <person name="Rogers M.J."/>
            <person name="Lee P.K."/>
            <person name="He J."/>
        </authorList>
    </citation>
    <scope>NUCLEOTIDE SEQUENCE [LARGE SCALE GENOMIC DNA]</scope>
    <source>
        <strain evidence="10 15">MB</strain>
    </source>
</reference>
<dbReference type="Gene3D" id="1.20.5.1150">
    <property type="entry name" value="Ribosomal protein S8"/>
    <property type="match status" value="1"/>
</dbReference>
<evidence type="ECO:0000256" key="3">
    <source>
        <dbReference type="ARBA" id="ARBA00023274"/>
    </source>
</evidence>
<reference evidence="14" key="6">
    <citation type="submission" date="2023-12" db="EMBL/GenBank/DDBJ databases">
        <title>Isolation of organohalide respiring bacteria Dehalococcoides mccartyi strain GPTCE1 in groundwater collected near a chemical plant in Suzhou, China.</title>
        <authorList>
            <person name="Liu G."/>
        </authorList>
    </citation>
    <scope>NUCLEOTIDE SEQUENCE</scope>
    <source>
        <strain evidence="14">GPTCE1</strain>
    </source>
</reference>
<dbReference type="EMBL" id="QGLD01000008">
    <property type="protein sequence ID" value="RAL70689.1"/>
    <property type="molecule type" value="Genomic_DNA"/>
</dbReference>
<dbReference type="EMBL" id="AP017649">
    <property type="protein sequence ID" value="BAZ96872.1"/>
    <property type="molecule type" value="Genomic_DNA"/>
</dbReference>
<evidence type="ECO:0000313" key="17">
    <source>
        <dbReference type="Proteomes" id="UP000218257"/>
    </source>
</evidence>
<evidence type="ECO:0000256" key="1">
    <source>
        <dbReference type="ARBA" id="ARBA00006640"/>
    </source>
</evidence>
<evidence type="ECO:0000313" key="12">
    <source>
        <dbReference type="EMBL" id="RAL69380.1"/>
    </source>
</evidence>
<protein>
    <recommendedName>
        <fullName evidence="4 5">Small ribosomal subunit protein bS21</fullName>
    </recommendedName>
</protein>
<feature type="region of interest" description="Disordered" evidence="7">
    <location>
        <begin position="26"/>
        <end position="64"/>
    </location>
</feature>
<evidence type="ECO:0000313" key="13">
    <source>
        <dbReference type="EMBL" id="RAL70689.1"/>
    </source>
</evidence>
<dbReference type="RefSeq" id="WP_010936130.1">
    <property type="nucleotide sequence ID" value="NZ_AP017649.1"/>
</dbReference>
<feature type="compositionally biased region" description="Basic residues" evidence="7">
    <location>
        <begin position="43"/>
        <end position="64"/>
    </location>
</feature>
<dbReference type="NCBIfam" id="TIGR00030">
    <property type="entry name" value="S21p"/>
    <property type="match status" value="1"/>
</dbReference>
<dbReference type="GeneID" id="3230359"/>
<gene>
    <name evidence="5 14" type="primary">rpsU</name>
    <name evidence="13" type="ORF">C1G86_0302</name>
    <name evidence="12" type="ORF">C1G87_0318</name>
    <name evidence="11" type="ORF">CVH13_00775</name>
    <name evidence="10" type="ORF">DA01_02325</name>
    <name evidence="9" type="ORF">DEHALATV1_0244</name>
    <name evidence="8" type="ORF">Dm11a5_0296</name>
    <name evidence="14" type="ORF">VLL09_03575</name>
</gene>
<proteinExistence type="inferred from homology"/>
<dbReference type="GO" id="GO:0006412">
    <property type="term" value="P:translation"/>
    <property type="evidence" value="ECO:0007669"/>
    <property type="project" value="UniProtKB-UniRule"/>
</dbReference>
<dbReference type="GO" id="GO:1990904">
    <property type="term" value="C:ribonucleoprotein complex"/>
    <property type="evidence" value="ECO:0007669"/>
    <property type="project" value="UniProtKB-KW"/>
</dbReference>
<evidence type="ECO:0000313" key="18">
    <source>
        <dbReference type="Proteomes" id="UP000233649"/>
    </source>
</evidence>